<dbReference type="GeneID" id="25733659"/>
<evidence type="ECO:0000313" key="4">
    <source>
        <dbReference type="EMBL" id="KIY92015.1"/>
    </source>
</evidence>
<dbReference type="RefSeq" id="XP_013891035.1">
    <property type="nucleotide sequence ID" value="XM_014035581.1"/>
</dbReference>
<dbReference type="GO" id="GO:0003682">
    <property type="term" value="F:chromatin binding"/>
    <property type="evidence" value="ECO:0007669"/>
    <property type="project" value="TreeGrafter"/>
</dbReference>
<accession>A0A0D2M9C3</accession>
<dbReference type="KEGG" id="mng:MNEG_15948"/>
<evidence type="ECO:0000256" key="3">
    <source>
        <dbReference type="ARBA" id="ARBA00022840"/>
    </source>
</evidence>
<dbReference type="InterPro" id="IPR027417">
    <property type="entry name" value="P-loop_NTPase"/>
</dbReference>
<dbReference type="GO" id="GO:0006337">
    <property type="term" value="P:nucleosome disassembly"/>
    <property type="evidence" value="ECO:0007669"/>
    <property type="project" value="TreeGrafter"/>
</dbReference>
<keyword evidence="3" id="KW-0067">ATP-binding</keyword>
<dbReference type="GO" id="GO:0006334">
    <property type="term" value="P:nucleosome assembly"/>
    <property type="evidence" value="ECO:0007669"/>
    <property type="project" value="TreeGrafter"/>
</dbReference>
<dbReference type="PANTHER" id="PTHR23069">
    <property type="entry name" value="AAA DOMAIN-CONTAINING"/>
    <property type="match status" value="1"/>
</dbReference>
<dbReference type="PANTHER" id="PTHR23069:SF0">
    <property type="entry name" value="TAT-BINDING HOMOLOG 7"/>
    <property type="match status" value="1"/>
</dbReference>
<evidence type="ECO:0000256" key="1">
    <source>
        <dbReference type="ARBA" id="ARBA00006914"/>
    </source>
</evidence>
<sequence length="216" mass="21854">MWQPVHARAWRQAAGITPAAHRAASSHARPLGAVVAPCLAEPLAVLIARLRGSFPPVEACLAADKDGCGGPGAAAAAAAAAARPTAGGASALSLVRRPRLLICGPEGAGQGHLAAALLHALEGLPIHAIGLPSLLADAGARSLEEALVHAFVEARRAAPALLFLPHLPLWWATAPAALRAALLMLVEDLPPEFPLLLVAVADAPAGEVDPEASFPV</sequence>
<dbReference type="SUPFAM" id="SSF52540">
    <property type="entry name" value="P-loop containing nucleoside triphosphate hydrolases"/>
    <property type="match status" value="1"/>
</dbReference>
<name>A0A0D2M9C3_9CHLO</name>
<keyword evidence="5" id="KW-1185">Reference proteome</keyword>
<evidence type="ECO:0000256" key="2">
    <source>
        <dbReference type="ARBA" id="ARBA00022741"/>
    </source>
</evidence>
<reference evidence="4 5" key="1">
    <citation type="journal article" date="2013" name="BMC Genomics">
        <title>Reconstruction of the lipid metabolism for the microalga Monoraphidium neglectum from its genome sequence reveals characteristics suitable for biofuel production.</title>
        <authorList>
            <person name="Bogen C."/>
            <person name="Al-Dilaimi A."/>
            <person name="Albersmeier A."/>
            <person name="Wichmann J."/>
            <person name="Grundmann M."/>
            <person name="Rupp O."/>
            <person name="Lauersen K.J."/>
            <person name="Blifernez-Klassen O."/>
            <person name="Kalinowski J."/>
            <person name="Goesmann A."/>
            <person name="Mussgnug J.H."/>
            <person name="Kruse O."/>
        </authorList>
    </citation>
    <scope>NUCLEOTIDE SEQUENCE [LARGE SCALE GENOMIC DNA]</scope>
    <source>
        <strain evidence="4 5">SAG 48.87</strain>
    </source>
</reference>
<protein>
    <recommendedName>
        <fullName evidence="6">ATPase AAA-type core domain-containing protein</fullName>
    </recommendedName>
</protein>
<dbReference type="EMBL" id="KK106040">
    <property type="protein sequence ID" value="KIY92015.1"/>
    <property type="molecule type" value="Genomic_DNA"/>
</dbReference>
<organism evidence="4 5">
    <name type="scientific">Monoraphidium neglectum</name>
    <dbReference type="NCBI Taxonomy" id="145388"/>
    <lineage>
        <taxon>Eukaryota</taxon>
        <taxon>Viridiplantae</taxon>
        <taxon>Chlorophyta</taxon>
        <taxon>core chlorophytes</taxon>
        <taxon>Chlorophyceae</taxon>
        <taxon>CS clade</taxon>
        <taxon>Sphaeropleales</taxon>
        <taxon>Selenastraceae</taxon>
        <taxon>Monoraphidium</taxon>
    </lineage>
</organism>
<evidence type="ECO:0008006" key="6">
    <source>
        <dbReference type="Google" id="ProtNLM"/>
    </source>
</evidence>
<dbReference type="Proteomes" id="UP000054498">
    <property type="component" value="Unassembled WGS sequence"/>
</dbReference>
<dbReference type="STRING" id="145388.A0A0D2M9C3"/>
<evidence type="ECO:0000313" key="5">
    <source>
        <dbReference type="Proteomes" id="UP000054498"/>
    </source>
</evidence>
<gene>
    <name evidence="4" type="ORF">MNEG_15948</name>
</gene>
<comment type="similarity">
    <text evidence="1">Belongs to the AAA ATPase family.</text>
</comment>
<dbReference type="InterPro" id="IPR045199">
    <property type="entry name" value="ATAD2-like"/>
</dbReference>
<keyword evidence="2" id="KW-0547">Nucleotide-binding</keyword>
<dbReference type="GO" id="GO:0016887">
    <property type="term" value="F:ATP hydrolysis activity"/>
    <property type="evidence" value="ECO:0007669"/>
    <property type="project" value="TreeGrafter"/>
</dbReference>
<dbReference type="AlphaFoldDB" id="A0A0D2M9C3"/>
<dbReference type="GO" id="GO:0005634">
    <property type="term" value="C:nucleus"/>
    <property type="evidence" value="ECO:0007669"/>
    <property type="project" value="TreeGrafter"/>
</dbReference>
<dbReference type="GO" id="GO:0005524">
    <property type="term" value="F:ATP binding"/>
    <property type="evidence" value="ECO:0007669"/>
    <property type="project" value="UniProtKB-KW"/>
</dbReference>
<dbReference type="GO" id="GO:0042393">
    <property type="term" value="F:histone binding"/>
    <property type="evidence" value="ECO:0007669"/>
    <property type="project" value="TreeGrafter"/>
</dbReference>
<proteinExistence type="inferred from homology"/>
<dbReference type="GO" id="GO:0045815">
    <property type="term" value="P:transcription initiation-coupled chromatin remodeling"/>
    <property type="evidence" value="ECO:0007669"/>
    <property type="project" value="TreeGrafter"/>
</dbReference>